<dbReference type="Proteomes" id="UP001159405">
    <property type="component" value="Unassembled WGS sequence"/>
</dbReference>
<keyword evidence="6" id="KW-1185">Reference proteome</keyword>
<name>A0ABN8RIP9_9CNID</name>
<comment type="similarity">
    <text evidence="1 3">Belongs to the ETS family.</text>
</comment>
<dbReference type="PANTHER" id="PTHR11849">
    <property type="entry name" value="ETS"/>
    <property type="match status" value="1"/>
</dbReference>
<dbReference type="Gene3D" id="1.10.10.10">
    <property type="entry name" value="Winged helix-like DNA-binding domain superfamily/Winged helix DNA-binding domain"/>
    <property type="match status" value="1"/>
</dbReference>
<dbReference type="EMBL" id="CALNXK010000240">
    <property type="protein sequence ID" value="CAH3178469.1"/>
    <property type="molecule type" value="Genomic_DNA"/>
</dbReference>
<dbReference type="InterPro" id="IPR046328">
    <property type="entry name" value="ETS_fam"/>
</dbReference>
<reference evidence="5 6" key="1">
    <citation type="submission" date="2022-05" db="EMBL/GenBank/DDBJ databases">
        <authorList>
            <consortium name="Genoscope - CEA"/>
            <person name="William W."/>
        </authorList>
    </citation>
    <scope>NUCLEOTIDE SEQUENCE [LARGE SCALE GENOMIC DNA]</scope>
</reference>
<keyword evidence="3" id="KW-0539">Nucleus</keyword>
<protein>
    <recommendedName>
        <fullName evidence="4">ETS domain-containing protein</fullName>
    </recommendedName>
</protein>
<comment type="subcellular location">
    <subcellularLocation>
        <location evidence="3">Nucleus</location>
    </subcellularLocation>
</comment>
<accession>A0ABN8RIP9</accession>
<feature type="domain" description="ETS" evidence="4">
    <location>
        <begin position="1"/>
        <end position="32"/>
    </location>
</feature>
<evidence type="ECO:0000313" key="6">
    <source>
        <dbReference type="Proteomes" id="UP001159405"/>
    </source>
</evidence>
<dbReference type="InterPro" id="IPR036388">
    <property type="entry name" value="WH-like_DNA-bd_sf"/>
</dbReference>
<gene>
    <name evidence="5" type="ORF">PLOB_00020386</name>
</gene>
<keyword evidence="2 3" id="KW-0238">DNA-binding</keyword>
<evidence type="ECO:0000256" key="1">
    <source>
        <dbReference type="ARBA" id="ARBA00005562"/>
    </source>
</evidence>
<sequence length="197" mass="22311">MTYDKLSRALRYYYTKGIISKVQNQRLMYRFHKLPYKYEPGVTRSRYHGQRIRACLGQNGSGVTASKLDNHETSTSFGDLIVNMNPYIVDHRVRAVYSAPPMTDNNWPSEFTCVPDPVGLRRFSWSFPQTPTPSYSTLWNPCPELQTPPFYGRSKIMFPSVNNSGTQPVKLVGQNNSSVHKAGTIASSIPVSVIKRT</sequence>
<dbReference type="Pfam" id="PF00178">
    <property type="entry name" value="Ets"/>
    <property type="match status" value="1"/>
</dbReference>
<evidence type="ECO:0000259" key="4">
    <source>
        <dbReference type="PROSITE" id="PS50061"/>
    </source>
</evidence>
<organism evidence="5 6">
    <name type="scientific">Porites lobata</name>
    <dbReference type="NCBI Taxonomy" id="104759"/>
    <lineage>
        <taxon>Eukaryota</taxon>
        <taxon>Metazoa</taxon>
        <taxon>Cnidaria</taxon>
        <taxon>Anthozoa</taxon>
        <taxon>Hexacorallia</taxon>
        <taxon>Scleractinia</taxon>
        <taxon>Fungiina</taxon>
        <taxon>Poritidae</taxon>
        <taxon>Porites</taxon>
    </lineage>
</organism>
<dbReference type="PROSITE" id="PS50061">
    <property type="entry name" value="ETS_DOMAIN_3"/>
    <property type="match status" value="1"/>
</dbReference>
<dbReference type="SUPFAM" id="SSF46785">
    <property type="entry name" value="Winged helix' DNA-binding domain"/>
    <property type="match status" value="1"/>
</dbReference>
<dbReference type="InterPro" id="IPR000418">
    <property type="entry name" value="Ets_dom"/>
</dbReference>
<proteinExistence type="inferred from homology"/>
<evidence type="ECO:0000313" key="5">
    <source>
        <dbReference type="EMBL" id="CAH3178469.1"/>
    </source>
</evidence>
<comment type="caution">
    <text evidence="5">The sequence shown here is derived from an EMBL/GenBank/DDBJ whole genome shotgun (WGS) entry which is preliminary data.</text>
</comment>
<dbReference type="PANTHER" id="PTHR11849:SF133">
    <property type="entry name" value="ETS DOMAIN-CONTAINING PROTEIN"/>
    <property type="match status" value="1"/>
</dbReference>
<evidence type="ECO:0000256" key="3">
    <source>
        <dbReference type="RuleBase" id="RU004019"/>
    </source>
</evidence>
<evidence type="ECO:0000256" key="2">
    <source>
        <dbReference type="ARBA" id="ARBA00023125"/>
    </source>
</evidence>
<dbReference type="InterPro" id="IPR036390">
    <property type="entry name" value="WH_DNA-bd_sf"/>
</dbReference>